<accession>X0YVJ9</accession>
<evidence type="ECO:0000313" key="1">
    <source>
        <dbReference type="EMBL" id="GAG52333.1"/>
    </source>
</evidence>
<dbReference type="AlphaFoldDB" id="X0YVJ9"/>
<comment type="caution">
    <text evidence="1">The sequence shown here is derived from an EMBL/GenBank/DDBJ whole genome shotgun (WGS) entry which is preliminary data.</text>
</comment>
<feature type="non-terminal residue" evidence="1">
    <location>
        <position position="151"/>
    </location>
</feature>
<dbReference type="EMBL" id="BARS01050918">
    <property type="protein sequence ID" value="GAG52333.1"/>
    <property type="molecule type" value="Genomic_DNA"/>
</dbReference>
<proteinExistence type="predicted"/>
<sequence>MISFSRSQVVGAEFLDEETIRFNGIQEDHIYSMEIQMEVHATDGEVLAIKGNMKRYTNFVCPRAVNVLQAAVGMSLREDRWESKIMREIGRKGCEHFAEIVIECGRCLDQARMTRDMAKALKEDPAFDQGQFTRAWVENHPEAADLCLARP</sequence>
<organism evidence="1">
    <name type="scientific">marine sediment metagenome</name>
    <dbReference type="NCBI Taxonomy" id="412755"/>
    <lineage>
        <taxon>unclassified sequences</taxon>
        <taxon>metagenomes</taxon>
        <taxon>ecological metagenomes</taxon>
    </lineage>
</organism>
<name>X0YVJ9_9ZZZZ</name>
<protein>
    <recommendedName>
        <fullName evidence="2">DUF2889 domain-containing protein</fullName>
    </recommendedName>
</protein>
<reference evidence="1" key="1">
    <citation type="journal article" date="2014" name="Front. Microbiol.">
        <title>High frequency of phylogenetically diverse reductive dehalogenase-homologous genes in deep subseafloor sedimentary metagenomes.</title>
        <authorList>
            <person name="Kawai M."/>
            <person name="Futagami T."/>
            <person name="Toyoda A."/>
            <person name="Takaki Y."/>
            <person name="Nishi S."/>
            <person name="Hori S."/>
            <person name="Arai W."/>
            <person name="Tsubouchi T."/>
            <person name="Morono Y."/>
            <person name="Uchiyama I."/>
            <person name="Ito T."/>
            <person name="Fujiyama A."/>
            <person name="Inagaki F."/>
            <person name="Takami H."/>
        </authorList>
    </citation>
    <scope>NUCLEOTIDE SEQUENCE</scope>
    <source>
        <strain evidence="1">Expedition CK06-06</strain>
    </source>
</reference>
<dbReference type="Pfam" id="PF11136">
    <property type="entry name" value="DUF2889"/>
    <property type="match status" value="1"/>
</dbReference>
<dbReference type="InterPro" id="IPR021312">
    <property type="entry name" value="DUF2889"/>
</dbReference>
<gene>
    <name evidence="1" type="ORF">S01H1_75931</name>
</gene>
<evidence type="ECO:0008006" key="2">
    <source>
        <dbReference type="Google" id="ProtNLM"/>
    </source>
</evidence>